<accession>A0ACA9PZ92</accession>
<evidence type="ECO:0000313" key="1">
    <source>
        <dbReference type="EMBL" id="CAG8729805.1"/>
    </source>
</evidence>
<dbReference type="Proteomes" id="UP000789920">
    <property type="component" value="Unassembled WGS sequence"/>
</dbReference>
<sequence>PILLTDILPNLQQYKFGKMSVSKKEIWQNIFKEIAYQENVQSKKWYVGEISFRISRLMKIGISC</sequence>
<proteinExistence type="predicted"/>
<organism evidence="1 2">
    <name type="scientific">Racocetra persica</name>
    <dbReference type="NCBI Taxonomy" id="160502"/>
    <lineage>
        <taxon>Eukaryota</taxon>
        <taxon>Fungi</taxon>
        <taxon>Fungi incertae sedis</taxon>
        <taxon>Mucoromycota</taxon>
        <taxon>Glomeromycotina</taxon>
        <taxon>Glomeromycetes</taxon>
        <taxon>Diversisporales</taxon>
        <taxon>Gigasporaceae</taxon>
        <taxon>Racocetra</taxon>
    </lineage>
</organism>
<feature type="non-terminal residue" evidence="1">
    <location>
        <position position="1"/>
    </location>
</feature>
<name>A0ACA9PZ92_9GLOM</name>
<dbReference type="EMBL" id="CAJVQC010025393">
    <property type="protein sequence ID" value="CAG8729805.1"/>
    <property type="molecule type" value="Genomic_DNA"/>
</dbReference>
<gene>
    <name evidence="1" type="ORF">RPERSI_LOCUS12043</name>
</gene>
<evidence type="ECO:0000313" key="2">
    <source>
        <dbReference type="Proteomes" id="UP000789920"/>
    </source>
</evidence>
<reference evidence="1" key="1">
    <citation type="submission" date="2021-06" db="EMBL/GenBank/DDBJ databases">
        <authorList>
            <person name="Kallberg Y."/>
            <person name="Tangrot J."/>
            <person name="Rosling A."/>
        </authorList>
    </citation>
    <scope>NUCLEOTIDE SEQUENCE</scope>
    <source>
        <strain evidence="1">MA461A</strain>
    </source>
</reference>
<keyword evidence="2" id="KW-1185">Reference proteome</keyword>
<comment type="caution">
    <text evidence="1">The sequence shown here is derived from an EMBL/GenBank/DDBJ whole genome shotgun (WGS) entry which is preliminary data.</text>
</comment>
<protein>
    <submittedName>
        <fullName evidence="1">6637_t:CDS:1</fullName>
    </submittedName>
</protein>